<sequence>MAGYNSALLNGTVCEYWHNLQLDNCLIDQPNDEELVY</sequence>
<reference evidence="2" key="1">
    <citation type="submission" date="2016-11" db="EMBL/GenBank/DDBJ databases">
        <authorList>
            <person name="Varghese N."/>
            <person name="Submissions S."/>
        </authorList>
    </citation>
    <scope>NUCLEOTIDE SEQUENCE [LARGE SCALE GENOMIC DNA]</scope>
    <source>
        <strain evidence="2">DSM 18016</strain>
    </source>
</reference>
<dbReference type="Proteomes" id="UP000184498">
    <property type="component" value="Unassembled WGS sequence"/>
</dbReference>
<evidence type="ECO:0000313" key="1">
    <source>
        <dbReference type="EMBL" id="SHK57417.1"/>
    </source>
</evidence>
<dbReference type="EMBL" id="FRAM01000003">
    <property type="protein sequence ID" value="SHK57417.1"/>
    <property type="molecule type" value="Genomic_DNA"/>
</dbReference>
<evidence type="ECO:0000313" key="2">
    <source>
        <dbReference type="Proteomes" id="UP000184498"/>
    </source>
</evidence>
<proteinExistence type="predicted"/>
<accession>A0A1M6TKF0</accession>
<organism evidence="1 2">
    <name type="scientific">Epilithonimonas mollis</name>
    <dbReference type="NCBI Taxonomy" id="216903"/>
    <lineage>
        <taxon>Bacteria</taxon>
        <taxon>Pseudomonadati</taxon>
        <taxon>Bacteroidota</taxon>
        <taxon>Flavobacteriia</taxon>
        <taxon>Flavobacteriales</taxon>
        <taxon>Weeksellaceae</taxon>
        <taxon>Chryseobacterium group</taxon>
        <taxon>Epilithonimonas</taxon>
    </lineage>
</organism>
<dbReference type="AlphaFoldDB" id="A0A1M6TKF0"/>
<keyword evidence="2" id="KW-1185">Reference proteome</keyword>
<name>A0A1M6TKF0_9FLAO</name>
<gene>
    <name evidence="1" type="ORF">SAMN05444371_2937</name>
</gene>
<dbReference type="STRING" id="216903.SAMN05444371_2937"/>
<protein>
    <submittedName>
        <fullName evidence="1">Uncharacterized protein</fullName>
    </submittedName>
</protein>